<keyword evidence="10" id="KW-1185">Reference proteome</keyword>
<evidence type="ECO:0000256" key="7">
    <source>
        <dbReference type="ARBA" id="ARBA00023157"/>
    </source>
</evidence>
<gene>
    <name evidence="9" type="ORF">GCM10011487_44110</name>
</gene>
<dbReference type="Proteomes" id="UP000445000">
    <property type="component" value="Unassembled WGS sequence"/>
</dbReference>
<evidence type="ECO:0000256" key="6">
    <source>
        <dbReference type="ARBA" id="ARBA00022837"/>
    </source>
</evidence>
<dbReference type="AlphaFoldDB" id="A0A829YHV3"/>
<dbReference type="GO" id="GO:0046872">
    <property type="term" value="F:metal ion binding"/>
    <property type="evidence" value="ECO:0007669"/>
    <property type="project" value="UniProtKB-KW"/>
</dbReference>
<feature type="signal peptide" evidence="8">
    <location>
        <begin position="1"/>
        <end position="27"/>
    </location>
</feature>
<dbReference type="InterPro" id="IPR029058">
    <property type="entry name" value="AB_hydrolase_fold"/>
</dbReference>
<dbReference type="PANTHER" id="PTHR33938:SF15">
    <property type="entry name" value="FERULOYL ESTERASE B-RELATED"/>
    <property type="match status" value="1"/>
</dbReference>
<accession>A0A829YHV3</accession>
<evidence type="ECO:0000256" key="3">
    <source>
        <dbReference type="ARBA" id="ARBA00022723"/>
    </source>
</evidence>
<evidence type="ECO:0000256" key="4">
    <source>
        <dbReference type="ARBA" id="ARBA00022729"/>
    </source>
</evidence>
<evidence type="ECO:0000313" key="9">
    <source>
        <dbReference type="EMBL" id="GFE82411.1"/>
    </source>
</evidence>
<dbReference type="Pfam" id="PF07519">
    <property type="entry name" value="Tannase"/>
    <property type="match status" value="1"/>
</dbReference>
<evidence type="ECO:0000256" key="5">
    <source>
        <dbReference type="ARBA" id="ARBA00022801"/>
    </source>
</evidence>
<dbReference type="Gene3D" id="3.40.50.1820">
    <property type="entry name" value="alpha/beta hydrolase"/>
    <property type="match status" value="1"/>
</dbReference>
<keyword evidence="4 8" id="KW-0732">Signal</keyword>
<feature type="chain" id="PRO_5032664592" evidence="8">
    <location>
        <begin position="28"/>
        <end position="538"/>
    </location>
</feature>
<comment type="similarity">
    <text evidence="1">Belongs to the tannase family.</text>
</comment>
<keyword evidence="7" id="KW-1015">Disulfide bond</keyword>
<dbReference type="GO" id="GO:0052689">
    <property type="term" value="F:carboxylic ester hydrolase activity"/>
    <property type="evidence" value="ECO:0007669"/>
    <property type="project" value="UniProtKB-KW"/>
</dbReference>
<sequence length="538" mass="57691">MNRILATALAVYATLSTGQSVSLAAQAAPISAPGVSASTGAEQCAALAGTRIGSATIEATEWVERGSSLLSLKHRILFSLALKRVSLGMDAPVDFCHVTAKLRPVPGSEITAGVWLPKPWNGKLLGIGGGGFSGGLTVGSLLLKDPLAQGFAGVATDAGHEDTASAKFAYDSAEKFKDYGYRANHVGAEFAKALIASYYSSPVKRSYFHGCSNGGRDALMLALRFPEDYDGIISGAPAAAFTEIMTSFIWNREAVAAAPKLKDKLQLVQDAVMAKCDALDGVKDQVLENPLQCSFDPVELQCKDGDGPNCLNAAEVGTLRKIYGGPRLSDGTQIFPGQPVGGEALPKNWEDWIIDDKPGQMGPEAYRWMVYRNPEWDSKSFDLSRDHRLAMQRMAPIVNSNDPDLSAFMKRGGKLMLYHGWNDAAIPAGATLDYHTALRKTLGPVADQQVRLFMVPGMMHCGGGSGATYFEKLEAMERWMESGTAPERIIATEYDPPASLIVLPDSKKVRTRPLCAWPKTAHYSGKGSSDDAANFSCQ</sequence>
<comment type="caution">
    <text evidence="9">The sequence shown here is derived from an EMBL/GenBank/DDBJ whole genome shotgun (WGS) entry which is preliminary data.</text>
</comment>
<keyword evidence="3" id="KW-0479">Metal-binding</keyword>
<evidence type="ECO:0000313" key="10">
    <source>
        <dbReference type="Proteomes" id="UP000445000"/>
    </source>
</evidence>
<name>A0A829YHV3_9GAMM</name>
<proteinExistence type="inferred from homology"/>
<evidence type="ECO:0000256" key="8">
    <source>
        <dbReference type="SAM" id="SignalP"/>
    </source>
</evidence>
<keyword evidence="2" id="KW-0719">Serine esterase</keyword>
<evidence type="ECO:0000256" key="1">
    <source>
        <dbReference type="ARBA" id="ARBA00006249"/>
    </source>
</evidence>
<dbReference type="SUPFAM" id="SSF53474">
    <property type="entry name" value="alpha/beta-Hydrolases"/>
    <property type="match status" value="1"/>
</dbReference>
<keyword evidence="5" id="KW-0378">Hydrolase</keyword>
<dbReference type="PANTHER" id="PTHR33938">
    <property type="entry name" value="FERULOYL ESTERASE B-RELATED"/>
    <property type="match status" value="1"/>
</dbReference>
<keyword evidence="6" id="KW-0106">Calcium</keyword>
<organism evidence="9 10">
    <name type="scientific">Steroidobacter agaridevorans</name>
    <dbReference type="NCBI Taxonomy" id="2695856"/>
    <lineage>
        <taxon>Bacteria</taxon>
        <taxon>Pseudomonadati</taxon>
        <taxon>Pseudomonadota</taxon>
        <taxon>Gammaproteobacteria</taxon>
        <taxon>Steroidobacterales</taxon>
        <taxon>Steroidobacteraceae</taxon>
        <taxon>Steroidobacter</taxon>
    </lineage>
</organism>
<protein>
    <submittedName>
        <fullName evidence="9">Putative esterase</fullName>
    </submittedName>
</protein>
<dbReference type="RefSeq" id="WP_161814060.1">
    <property type="nucleotide sequence ID" value="NZ_BLJN01000004.1"/>
</dbReference>
<evidence type="ECO:0000256" key="2">
    <source>
        <dbReference type="ARBA" id="ARBA00022487"/>
    </source>
</evidence>
<dbReference type="InterPro" id="IPR011118">
    <property type="entry name" value="Tannase/feruloyl_esterase"/>
</dbReference>
<dbReference type="EMBL" id="BLJN01000004">
    <property type="protein sequence ID" value="GFE82411.1"/>
    <property type="molecule type" value="Genomic_DNA"/>
</dbReference>
<reference evidence="10" key="1">
    <citation type="submission" date="2020-01" db="EMBL/GenBank/DDBJ databases">
        <title>'Steroidobacter agaridevorans' sp. nov., agar-degrading bacteria isolated from rhizosphere soils.</title>
        <authorList>
            <person name="Ikenaga M."/>
            <person name="Kataoka M."/>
            <person name="Murouchi A."/>
            <person name="Katsuragi S."/>
            <person name="Sakai M."/>
        </authorList>
    </citation>
    <scope>NUCLEOTIDE SEQUENCE [LARGE SCALE GENOMIC DNA]</scope>
    <source>
        <strain evidence="10">YU21-B</strain>
    </source>
</reference>